<dbReference type="PANTHER" id="PTHR36183">
    <property type="entry name" value="BETA-GLUCURONIDASE"/>
    <property type="match status" value="1"/>
</dbReference>
<feature type="domain" description="Beta-glucuronidase C-terminal" evidence="1">
    <location>
        <begin position="337"/>
        <end position="429"/>
    </location>
</feature>
<name>A0A8H4VKS3_9AGAR</name>
<dbReference type="Gene3D" id="3.20.20.80">
    <property type="entry name" value="Glycosidases"/>
    <property type="match status" value="1"/>
</dbReference>
<gene>
    <name evidence="2" type="ORF">D9613_008191</name>
</gene>
<dbReference type="EMBL" id="JAACJL010000045">
    <property type="protein sequence ID" value="KAF4613528.1"/>
    <property type="molecule type" value="Genomic_DNA"/>
</dbReference>
<dbReference type="InterPro" id="IPR052974">
    <property type="entry name" value="GH79_Enzymes"/>
</dbReference>
<dbReference type="InterPro" id="IPR031728">
    <property type="entry name" value="GlcAase_C"/>
</dbReference>
<protein>
    <recommendedName>
        <fullName evidence="1">Beta-glucuronidase C-terminal domain-containing protein</fullName>
    </recommendedName>
</protein>
<evidence type="ECO:0000313" key="3">
    <source>
        <dbReference type="Proteomes" id="UP000521872"/>
    </source>
</evidence>
<dbReference type="InterPro" id="IPR013780">
    <property type="entry name" value="Glyco_hydro_b"/>
</dbReference>
<proteinExistence type="predicted"/>
<dbReference type="PANTHER" id="PTHR36183:SF2">
    <property type="entry name" value="BETA-GLUCURONIDASE C-TERMINAL DOMAIN-CONTAINING PROTEIN"/>
    <property type="match status" value="1"/>
</dbReference>
<comment type="caution">
    <text evidence="2">The sequence shown here is derived from an EMBL/GenBank/DDBJ whole genome shotgun (WGS) entry which is preliminary data.</text>
</comment>
<dbReference type="AlphaFoldDB" id="A0A8H4VKS3"/>
<organism evidence="2 3">
    <name type="scientific">Agrocybe pediades</name>
    <dbReference type="NCBI Taxonomy" id="84607"/>
    <lineage>
        <taxon>Eukaryota</taxon>
        <taxon>Fungi</taxon>
        <taxon>Dikarya</taxon>
        <taxon>Basidiomycota</taxon>
        <taxon>Agaricomycotina</taxon>
        <taxon>Agaricomycetes</taxon>
        <taxon>Agaricomycetidae</taxon>
        <taxon>Agaricales</taxon>
        <taxon>Agaricineae</taxon>
        <taxon>Strophariaceae</taxon>
        <taxon>Agrocybe</taxon>
    </lineage>
</organism>
<dbReference type="Gene3D" id="2.60.40.1180">
    <property type="entry name" value="Golgi alpha-mannosidase II"/>
    <property type="match status" value="1"/>
</dbReference>
<accession>A0A8H4VKS3</accession>
<dbReference type="Proteomes" id="UP000521872">
    <property type="component" value="Unassembled WGS sequence"/>
</dbReference>
<sequence>MQNYMGNLAARMSKPLRIRLGGNGMDASRYVPSLKVPIEITDDSNFQTIRTNFGPRLVDILDGMMQKVGKMQFYLALSTLFPDGFDDMVKFAAYAKEKLGDSVDAWMLGNEPDLYSSHGKRPGYGIEDYIPEIETYISKLKDANVIGDEPMVAGPTTCCGWDVNDVLNAGLDKLPYKYYTIQQYPHNICKGPNNQNTNISHYLDHTKVDPYLTGQKVAIKHIEELGVPLILSEFNSVSCGGSNISNTFAMSLWVADVGLKAASMNFTAIFIHTREQGITYNLFDPPAPDRSLEPEWSTGSPYYGALFLSEVTSEGGNMIIDLNLNNSETNSHSKVAGYAIYDDAGAKRGKLALLNFGAEEQVFSIPPGTVEDSVTVRLLLAPDVYERRNISWAGQTIKENGILEGERVDVEVKCSEGCKVRVPGPGAALIALDDVEEGRAKLFKGDSTVQALTAGYFEEGEDEESAAVRRMVVSLTAMVLTGLVGLIHWW</sequence>
<dbReference type="Pfam" id="PF16862">
    <property type="entry name" value="Glyco_hydro_79C"/>
    <property type="match status" value="1"/>
</dbReference>
<evidence type="ECO:0000259" key="1">
    <source>
        <dbReference type="Pfam" id="PF16862"/>
    </source>
</evidence>
<evidence type="ECO:0000313" key="2">
    <source>
        <dbReference type="EMBL" id="KAF4613528.1"/>
    </source>
</evidence>
<reference evidence="2 3" key="1">
    <citation type="submission" date="2019-12" db="EMBL/GenBank/DDBJ databases">
        <authorList>
            <person name="Floudas D."/>
            <person name="Bentzer J."/>
            <person name="Ahren D."/>
            <person name="Johansson T."/>
            <person name="Persson P."/>
            <person name="Tunlid A."/>
        </authorList>
    </citation>
    <scope>NUCLEOTIDE SEQUENCE [LARGE SCALE GENOMIC DNA]</scope>
    <source>
        <strain evidence="2 3">CBS 102.39</strain>
    </source>
</reference>
<dbReference type="InterPro" id="IPR017853">
    <property type="entry name" value="GH"/>
</dbReference>
<keyword evidence="3" id="KW-1185">Reference proteome</keyword>
<dbReference type="SUPFAM" id="SSF51445">
    <property type="entry name" value="(Trans)glycosidases"/>
    <property type="match status" value="1"/>
</dbReference>